<feature type="non-terminal residue" evidence="2">
    <location>
        <position position="285"/>
    </location>
</feature>
<proteinExistence type="predicted"/>
<gene>
    <name evidence="2" type="ORF">MOQ_006994</name>
</gene>
<protein>
    <submittedName>
        <fullName evidence="2">Uncharacterized protein</fullName>
    </submittedName>
</protein>
<keyword evidence="3" id="KW-1185">Reference proteome</keyword>
<name>K2M2P6_TRYCR</name>
<dbReference type="OrthoDB" id="249800at2759"/>
<dbReference type="Proteomes" id="UP000007350">
    <property type="component" value="Unassembled WGS sequence"/>
</dbReference>
<reference evidence="2 3" key="1">
    <citation type="journal article" date="2012" name="BMC Genomics">
        <title>Comparative genomic analysis of human infective Trypanosoma cruzi lineages with the bat-restricted subspecies T. cruzi marinkellei.</title>
        <authorList>
            <person name="Franzen O."/>
            <person name="Talavera-Lopez C."/>
            <person name="Ochaya S."/>
            <person name="Butler C.E."/>
            <person name="Messenger L.A."/>
            <person name="Lewis M.D."/>
            <person name="Llewellyn M.S."/>
            <person name="Marinkelle C.J."/>
            <person name="Tyler K.M."/>
            <person name="Miles M.A."/>
            <person name="Andersson B."/>
        </authorList>
    </citation>
    <scope>NUCLEOTIDE SEQUENCE [LARGE SCALE GENOMIC DNA]</scope>
    <source>
        <strain evidence="2 3">B7</strain>
    </source>
</reference>
<dbReference type="EMBL" id="AHKC01013750">
    <property type="protein sequence ID" value="EKF29233.1"/>
    <property type="molecule type" value="Genomic_DNA"/>
</dbReference>
<evidence type="ECO:0000313" key="3">
    <source>
        <dbReference type="Proteomes" id="UP000007350"/>
    </source>
</evidence>
<dbReference type="AlphaFoldDB" id="K2M2P6"/>
<evidence type="ECO:0000256" key="1">
    <source>
        <dbReference type="SAM" id="MobiDB-lite"/>
    </source>
</evidence>
<organism evidence="2 3">
    <name type="scientific">Trypanosoma cruzi marinkellei</name>
    <dbReference type="NCBI Taxonomy" id="85056"/>
    <lineage>
        <taxon>Eukaryota</taxon>
        <taxon>Discoba</taxon>
        <taxon>Euglenozoa</taxon>
        <taxon>Kinetoplastea</taxon>
        <taxon>Metakinetoplastina</taxon>
        <taxon>Trypanosomatida</taxon>
        <taxon>Trypanosomatidae</taxon>
        <taxon>Trypanosoma</taxon>
        <taxon>Schizotrypanum</taxon>
    </lineage>
</organism>
<feature type="region of interest" description="Disordered" evidence="1">
    <location>
        <begin position="215"/>
        <end position="285"/>
    </location>
</feature>
<evidence type="ECO:0000313" key="2">
    <source>
        <dbReference type="EMBL" id="EKF29233.1"/>
    </source>
</evidence>
<feature type="region of interest" description="Disordered" evidence="1">
    <location>
        <begin position="160"/>
        <end position="184"/>
    </location>
</feature>
<sequence>MNHTHEQQRIPPSSMRAFVACSAFEFGEDCVPEGIGGGIVVFKYPRKGLRGCCARPFERAVVRLTRESLLVYRPTDPGLHAKLSWRNVRETRRHVSRKGDRVSYDFAFFTHSDILLLEVEDALMADGIAAALQLLSVADASSACPVRDAGQWLVQNRPLPESSAGCRSPPAPTTRVPLIERDDPRGEALRRIRMREEEMREAIFYVPPRRSYATSLGTEGRLRTRSPPRGSLSPAPRPNSQSQPRHIAAGTSAEVGAPPLPRSASCSLGGAIARQSGAETASEMR</sequence>
<accession>K2M2P6</accession>
<comment type="caution">
    <text evidence="2">The sequence shown here is derived from an EMBL/GenBank/DDBJ whole genome shotgun (WGS) entry which is preliminary data.</text>
</comment>